<reference evidence="2 3" key="1">
    <citation type="submission" date="2020-10" db="EMBL/GenBank/DDBJ databases">
        <title>Blautia liquoris sp.nov., isolated from the mud in a fermentation cellar used for the production of Chinese strong-flavoured liquor.</title>
        <authorList>
            <person name="Lu L."/>
        </authorList>
    </citation>
    <scope>NUCLEOTIDE SEQUENCE [LARGE SCALE GENOMIC DNA]</scope>
    <source>
        <strain evidence="2 3">LZLJ-3</strain>
    </source>
</reference>
<dbReference type="EMBL" id="CP063304">
    <property type="protein sequence ID" value="QOV19101.1"/>
    <property type="molecule type" value="Genomic_DNA"/>
</dbReference>
<dbReference type="Gene3D" id="1.10.150.240">
    <property type="entry name" value="Putative phosphatase, domain 2"/>
    <property type="match status" value="1"/>
</dbReference>
<dbReference type="InterPro" id="IPR036412">
    <property type="entry name" value="HAD-like_sf"/>
</dbReference>
<dbReference type="Pfam" id="PF00702">
    <property type="entry name" value="Hydrolase"/>
    <property type="match status" value="1"/>
</dbReference>
<dbReference type="AlphaFoldDB" id="A0A7M2RGE9"/>
<dbReference type="NCBIfam" id="TIGR01509">
    <property type="entry name" value="HAD-SF-IA-v3"/>
    <property type="match status" value="1"/>
</dbReference>
<keyword evidence="1" id="KW-0812">Transmembrane</keyword>
<evidence type="ECO:0000313" key="3">
    <source>
        <dbReference type="Proteomes" id="UP000593601"/>
    </source>
</evidence>
<keyword evidence="1" id="KW-0472">Membrane</keyword>
<dbReference type="SFLD" id="SFLDG01129">
    <property type="entry name" value="C1.5:_HAD__Beta-PGM__Phosphata"/>
    <property type="match status" value="1"/>
</dbReference>
<dbReference type="PRINTS" id="PR00413">
    <property type="entry name" value="HADHALOGNASE"/>
</dbReference>
<gene>
    <name evidence="2" type="ORF">INP51_14265</name>
</gene>
<evidence type="ECO:0000313" key="2">
    <source>
        <dbReference type="EMBL" id="QOV19101.1"/>
    </source>
</evidence>
<dbReference type="InterPro" id="IPR006439">
    <property type="entry name" value="HAD-SF_hydro_IA"/>
</dbReference>
<dbReference type="Proteomes" id="UP000593601">
    <property type="component" value="Chromosome"/>
</dbReference>
<sequence>MKNKKRFLALLAASLLLGLYLATLVFALIDSPFAYMMFKICLYCTIAIPVLIYVMVLVYRQLKEKNREIYGERLDSVIFDVGNVLVDYNWKKYLDSFGYDEKKKEVLANAMFLSPVWQEADRGILTPEELTKEFVKNAPEYEAELRLLYQNPGGTITAFDYAKDWIRSLKKRGIKVYILSNYSKRIFEQTQKELDFLPLVDGSLFSFQCNKIKPDREIYEDLIRTYHINPAHAVFVDDRQDNVDGAKNAGLQALRFTTYPDTSAALERLLMTAGSE</sequence>
<dbReference type="SFLD" id="SFLDS00003">
    <property type="entry name" value="Haloacid_Dehalogenase"/>
    <property type="match status" value="1"/>
</dbReference>
<dbReference type="SUPFAM" id="SSF56784">
    <property type="entry name" value="HAD-like"/>
    <property type="match status" value="1"/>
</dbReference>
<keyword evidence="3" id="KW-1185">Reference proteome</keyword>
<name>A0A7M2RGE9_9FIRM</name>
<dbReference type="CDD" id="cd02603">
    <property type="entry name" value="HAD_sEH-N_like"/>
    <property type="match status" value="1"/>
</dbReference>
<organism evidence="2 3">
    <name type="scientific">Blautia liquoris</name>
    <dbReference type="NCBI Taxonomy" id="2779518"/>
    <lineage>
        <taxon>Bacteria</taxon>
        <taxon>Bacillati</taxon>
        <taxon>Bacillota</taxon>
        <taxon>Clostridia</taxon>
        <taxon>Lachnospirales</taxon>
        <taxon>Lachnospiraceae</taxon>
        <taxon>Blautia</taxon>
    </lineage>
</organism>
<dbReference type="PANTHER" id="PTHR43611:SF3">
    <property type="entry name" value="FLAVIN MONONUCLEOTIDE HYDROLASE 1, CHLOROPLATIC"/>
    <property type="match status" value="1"/>
</dbReference>
<dbReference type="InterPro" id="IPR023198">
    <property type="entry name" value="PGP-like_dom2"/>
</dbReference>
<feature type="transmembrane region" description="Helical" evidence="1">
    <location>
        <begin position="37"/>
        <end position="59"/>
    </location>
</feature>
<evidence type="ECO:0000256" key="1">
    <source>
        <dbReference type="SAM" id="Phobius"/>
    </source>
</evidence>
<keyword evidence="1" id="KW-1133">Transmembrane helix</keyword>
<accession>A0A7M2RGE9</accession>
<proteinExistence type="predicted"/>
<protein>
    <submittedName>
        <fullName evidence="2">HAD family phosphatase</fullName>
    </submittedName>
</protein>
<dbReference type="Gene3D" id="3.40.50.1000">
    <property type="entry name" value="HAD superfamily/HAD-like"/>
    <property type="match status" value="1"/>
</dbReference>
<dbReference type="KEGG" id="bliq:INP51_14265"/>
<dbReference type="RefSeq" id="WP_193735448.1">
    <property type="nucleotide sequence ID" value="NZ_CP063304.1"/>
</dbReference>
<dbReference type="InterPro" id="IPR023214">
    <property type="entry name" value="HAD_sf"/>
</dbReference>
<dbReference type="PANTHER" id="PTHR43611">
    <property type="entry name" value="ALPHA-D-GLUCOSE 1-PHOSPHATE PHOSPHATASE"/>
    <property type="match status" value="1"/>
</dbReference>